<feature type="region of interest" description="Disordered" evidence="2">
    <location>
        <begin position="56"/>
        <end position="84"/>
    </location>
</feature>
<dbReference type="AlphaFoldDB" id="A0A811P3U9"/>
<evidence type="ECO:0000313" key="4">
    <source>
        <dbReference type="Proteomes" id="UP000604825"/>
    </source>
</evidence>
<evidence type="ECO:0000256" key="1">
    <source>
        <dbReference type="ARBA" id="ARBA00005485"/>
    </source>
</evidence>
<reference evidence="3" key="1">
    <citation type="submission" date="2020-10" db="EMBL/GenBank/DDBJ databases">
        <authorList>
            <person name="Han B."/>
            <person name="Lu T."/>
            <person name="Zhao Q."/>
            <person name="Huang X."/>
            <person name="Zhao Y."/>
        </authorList>
    </citation>
    <scope>NUCLEOTIDE SEQUENCE</scope>
</reference>
<comment type="similarity">
    <text evidence="1">Belongs to the WEB family.</text>
</comment>
<feature type="compositionally biased region" description="Basic and acidic residues" evidence="2">
    <location>
        <begin position="56"/>
        <end position="67"/>
    </location>
</feature>
<dbReference type="Proteomes" id="UP000604825">
    <property type="component" value="Unassembled WGS sequence"/>
</dbReference>
<organism evidence="3 4">
    <name type="scientific">Miscanthus lutarioriparius</name>
    <dbReference type="NCBI Taxonomy" id="422564"/>
    <lineage>
        <taxon>Eukaryota</taxon>
        <taxon>Viridiplantae</taxon>
        <taxon>Streptophyta</taxon>
        <taxon>Embryophyta</taxon>
        <taxon>Tracheophyta</taxon>
        <taxon>Spermatophyta</taxon>
        <taxon>Magnoliopsida</taxon>
        <taxon>Liliopsida</taxon>
        <taxon>Poales</taxon>
        <taxon>Poaceae</taxon>
        <taxon>PACMAD clade</taxon>
        <taxon>Panicoideae</taxon>
        <taxon>Andropogonodae</taxon>
        <taxon>Andropogoneae</taxon>
        <taxon>Saccharinae</taxon>
        <taxon>Miscanthus</taxon>
    </lineage>
</organism>
<sequence length="84" mass="9572">MTRAEQTQAREQAELVELRLEESRRATSERATAKAKVELDDVRERRAAALADLREARTEAESLEKARALRGRGGRGRGSHWRRS</sequence>
<dbReference type="Pfam" id="PF05701">
    <property type="entry name" value="WEMBL"/>
    <property type="match status" value="1"/>
</dbReference>
<evidence type="ECO:0000313" key="3">
    <source>
        <dbReference type="EMBL" id="CAD6236883.1"/>
    </source>
</evidence>
<comment type="caution">
    <text evidence="3">The sequence shown here is derived from an EMBL/GenBank/DDBJ whole genome shotgun (WGS) entry which is preliminary data.</text>
</comment>
<dbReference type="InterPro" id="IPR008545">
    <property type="entry name" value="Web"/>
</dbReference>
<proteinExistence type="inferred from homology"/>
<name>A0A811P3U9_9POAL</name>
<feature type="compositionally biased region" description="Basic residues" evidence="2">
    <location>
        <begin position="68"/>
        <end position="84"/>
    </location>
</feature>
<evidence type="ECO:0000256" key="2">
    <source>
        <dbReference type="SAM" id="MobiDB-lite"/>
    </source>
</evidence>
<protein>
    <submittedName>
        <fullName evidence="3">Uncharacterized protein</fullName>
    </submittedName>
</protein>
<gene>
    <name evidence="3" type="ORF">NCGR_LOCUS24652</name>
</gene>
<keyword evidence="4" id="KW-1185">Reference proteome</keyword>
<dbReference type="EMBL" id="CAJGYO010000006">
    <property type="protein sequence ID" value="CAD6236883.1"/>
    <property type="molecule type" value="Genomic_DNA"/>
</dbReference>
<accession>A0A811P3U9</accession>